<dbReference type="AlphaFoldDB" id="A0ABD3K126"/>
<keyword evidence="2" id="KW-0472">Membrane</keyword>
<reference evidence="3 4" key="1">
    <citation type="submission" date="2024-11" db="EMBL/GenBank/DDBJ databases">
        <title>Chromosome-level genome assembly of Eucalyptus globulus Labill. provides insights into its genome evolution.</title>
        <authorList>
            <person name="Li X."/>
        </authorList>
    </citation>
    <scope>NUCLEOTIDE SEQUENCE [LARGE SCALE GENOMIC DNA]</scope>
    <source>
        <strain evidence="3">CL2024</strain>
        <tissue evidence="3">Fresh tender leaves</tissue>
    </source>
</reference>
<feature type="region of interest" description="Disordered" evidence="1">
    <location>
        <begin position="196"/>
        <end position="261"/>
    </location>
</feature>
<feature type="transmembrane region" description="Helical" evidence="2">
    <location>
        <begin position="266"/>
        <end position="297"/>
    </location>
</feature>
<dbReference type="EMBL" id="JBJKBG010000007">
    <property type="protein sequence ID" value="KAL3731781.1"/>
    <property type="molecule type" value="Genomic_DNA"/>
</dbReference>
<keyword evidence="4" id="KW-1185">Reference proteome</keyword>
<proteinExistence type="predicted"/>
<feature type="region of interest" description="Disordered" evidence="1">
    <location>
        <begin position="1"/>
        <end position="47"/>
    </location>
</feature>
<feature type="compositionally biased region" description="Basic residues" evidence="1">
    <location>
        <begin position="104"/>
        <end position="117"/>
    </location>
</feature>
<keyword evidence="2" id="KW-0812">Transmembrane</keyword>
<feature type="compositionally biased region" description="Pro residues" evidence="1">
    <location>
        <begin position="232"/>
        <end position="253"/>
    </location>
</feature>
<dbReference type="PANTHER" id="PTHR34379">
    <property type="entry name" value="OS07G0553800 PROTEIN"/>
    <property type="match status" value="1"/>
</dbReference>
<feature type="compositionally biased region" description="Basic and acidic residues" evidence="1">
    <location>
        <begin position="150"/>
        <end position="174"/>
    </location>
</feature>
<comment type="caution">
    <text evidence="3">The sequence shown here is derived from an EMBL/GenBank/DDBJ whole genome shotgun (WGS) entry which is preliminary data.</text>
</comment>
<dbReference type="Proteomes" id="UP001634007">
    <property type="component" value="Unassembled WGS sequence"/>
</dbReference>
<feature type="compositionally biased region" description="Basic and acidic residues" evidence="1">
    <location>
        <begin position="322"/>
        <end position="343"/>
    </location>
</feature>
<evidence type="ECO:0000256" key="2">
    <source>
        <dbReference type="SAM" id="Phobius"/>
    </source>
</evidence>
<gene>
    <name evidence="3" type="ORF">ACJRO7_028622</name>
</gene>
<sequence length="343" mass="37269">MAQPPPTKPRRTRTRAAWFSGCFGPRRSDEGAQFKTRSNGGGGGERLKFSWSYWSPVRFKKSASKTVPVENSAAVAAAAALVSSTVETEKKEANDRFNNPPPKSKSKSKTKTKPKPKRDRDSSKSRPAKQEATAAAETATAPPGQPPVSEGDRETIEPEAEAHRTDARENRADAARGNTWHGQKRLSFCRKIDAIRAGSSQPGSPDVKSAKSSRAAAAAIPHSASLPILDSPEPPAPAPAPPAAAPRPAQPPPKPRRARPPRLDSVVGMSIIMVTLVIMILWGRLCAILCTAVWFYFIPQLRWWLASERPVKGDGPDPDLNSEEHKKRVVLEGLLERPRRSSP</sequence>
<name>A0ABD3K126_EUCGL</name>
<dbReference type="InterPro" id="IPR040411">
    <property type="entry name" value="At5g23160-like"/>
</dbReference>
<evidence type="ECO:0000313" key="4">
    <source>
        <dbReference type="Proteomes" id="UP001634007"/>
    </source>
</evidence>
<evidence type="ECO:0000256" key="1">
    <source>
        <dbReference type="SAM" id="MobiDB-lite"/>
    </source>
</evidence>
<feature type="region of interest" description="Disordered" evidence="1">
    <location>
        <begin position="312"/>
        <end position="343"/>
    </location>
</feature>
<protein>
    <submittedName>
        <fullName evidence="3">Uncharacterized protein</fullName>
    </submittedName>
</protein>
<feature type="compositionally biased region" description="Low complexity" evidence="1">
    <location>
        <begin position="131"/>
        <end position="141"/>
    </location>
</feature>
<feature type="region of interest" description="Disordered" evidence="1">
    <location>
        <begin position="81"/>
        <end position="183"/>
    </location>
</feature>
<keyword evidence="2" id="KW-1133">Transmembrane helix</keyword>
<evidence type="ECO:0000313" key="3">
    <source>
        <dbReference type="EMBL" id="KAL3731781.1"/>
    </source>
</evidence>
<dbReference type="PANTHER" id="PTHR34379:SF3">
    <property type="entry name" value="PROTEIN, PUTATIVE-RELATED"/>
    <property type="match status" value="1"/>
</dbReference>
<accession>A0ABD3K126</accession>
<feature type="compositionally biased region" description="Low complexity" evidence="1">
    <location>
        <begin position="210"/>
        <end position="225"/>
    </location>
</feature>
<organism evidence="3 4">
    <name type="scientific">Eucalyptus globulus</name>
    <name type="common">Tasmanian blue gum</name>
    <dbReference type="NCBI Taxonomy" id="34317"/>
    <lineage>
        <taxon>Eukaryota</taxon>
        <taxon>Viridiplantae</taxon>
        <taxon>Streptophyta</taxon>
        <taxon>Embryophyta</taxon>
        <taxon>Tracheophyta</taxon>
        <taxon>Spermatophyta</taxon>
        <taxon>Magnoliopsida</taxon>
        <taxon>eudicotyledons</taxon>
        <taxon>Gunneridae</taxon>
        <taxon>Pentapetalae</taxon>
        <taxon>rosids</taxon>
        <taxon>malvids</taxon>
        <taxon>Myrtales</taxon>
        <taxon>Myrtaceae</taxon>
        <taxon>Myrtoideae</taxon>
        <taxon>Eucalypteae</taxon>
        <taxon>Eucalyptus</taxon>
    </lineage>
</organism>